<accession>A0A6V7VI83</accession>
<dbReference type="EMBL" id="CAJEWN010000226">
    <property type="protein sequence ID" value="CAD2173921.1"/>
    <property type="molecule type" value="Genomic_DNA"/>
</dbReference>
<feature type="compositionally biased region" description="Polar residues" evidence="1">
    <location>
        <begin position="187"/>
        <end position="242"/>
    </location>
</feature>
<dbReference type="Proteomes" id="UP000580250">
    <property type="component" value="Unassembled WGS sequence"/>
</dbReference>
<evidence type="ECO:0000313" key="3">
    <source>
        <dbReference type="Proteomes" id="UP000580250"/>
    </source>
</evidence>
<proteinExistence type="predicted"/>
<dbReference type="AlphaFoldDB" id="A0A6V7VI83"/>
<sequence>MTNNNRNMPPNMPGGMNQTNRGAPTPNFRPTNSNPRPMPPNMHNNGIGGGINNPTFGSIRPHHNPQLGGPSQFGGNNDLISHNGPHTGYGLHPQDPSMLDNHGFAGGYGFNSNGGYDASMPQNFPNSNQGIGGMNNFDFGTGQQTFQPQQMVPHQHAAPPKNQAVARSSSMRILNRSVPPNMRDGMKQTSIGTSRQIRPTKKQPSGANIEPVTTNMPVGRNNANSRGTHNSTRQINPPTMQANVPVRNPGMVGINNSNSGNQMINQIPTQSSQFGGNNNWNTQMSVPQSGYPSMPPQMPPQQPMIPYTGHDINNPGYTPQPARDDYAGSHEPGPKGYCAISGKPLYDTPPQPADYYGGEPQRPSYFDYNTQQWIPYNPALQDCEENGNNCSIM</sequence>
<feature type="compositionally biased region" description="Low complexity" evidence="1">
    <location>
        <begin position="1"/>
        <end position="17"/>
    </location>
</feature>
<protein>
    <submittedName>
        <fullName evidence="2">Uncharacterized protein</fullName>
    </submittedName>
</protein>
<name>A0A6V7VI83_MELEN</name>
<evidence type="ECO:0000256" key="1">
    <source>
        <dbReference type="SAM" id="MobiDB-lite"/>
    </source>
</evidence>
<evidence type="ECO:0000313" key="2">
    <source>
        <dbReference type="EMBL" id="CAD2173921.1"/>
    </source>
</evidence>
<reference evidence="2 3" key="1">
    <citation type="submission" date="2020-08" db="EMBL/GenBank/DDBJ databases">
        <authorList>
            <person name="Koutsovoulos G."/>
            <person name="Danchin GJ E."/>
        </authorList>
    </citation>
    <scope>NUCLEOTIDE SEQUENCE [LARGE SCALE GENOMIC DNA]</scope>
</reference>
<organism evidence="2 3">
    <name type="scientific">Meloidogyne enterolobii</name>
    <name type="common">Root-knot nematode worm</name>
    <name type="synonym">Meloidogyne mayaguensis</name>
    <dbReference type="NCBI Taxonomy" id="390850"/>
    <lineage>
        <taxon>Eukaryota</taxon>
        <taxon>Metazoa</taxon>
        <taxon>Ecdysozoa</taxon>
        <taxon>Nematoda</taxon>
        <taxon>Chromadorea</taxon>
        <taxon>Rhabditida</taxon>
        <taxon>Tylenchina</taxon>
        <taxon>Tylenchomorpha</taxon>
        <taxon>Tylenchoidea</taxon>
        <taxon>Meloidogynidae</taxon>
        <taxon>Meloidogyninae</taxon>
        <taxon>Meloidogyne</taxon>
    </lineage>
</organism>
<feature type="compositionally biased region" description="Low complexity" evidence="1">
    <location>
        <begin position="29"/>
        <end position="45"/>
    </location>
</feature>
<feature type="region of interest" description="Disordered" evidence="1">
    <location>
        <begin position="1"/>
        <end position="88"/>
    </location>
</feature>
<feature type="region of interest" description="Disordered" evidence="1">
    <location>
        <begin position="176"/>
        <end position="249"/>
    </location>
</feature>
<comment type="caution">
    <text evidence="2">The sequence shown here is derived from an EMBL/GenBank/DDBJ whole genome shotgun (WGS) entry which is preliminary data.</text>
</comment>
<gene>
    <name evidence="2" type="ORF">MENT_LOCUS25558</name>
</gene>